<dbReference type="Proteomes" id="UP000475037">
    <property type="component" value="Unassembled WGS sequence"/>
</dbReference>
<dbReference type="GO" id="GO:0003712">
    <property type="term" value="F:transcription coregulator activity"/>
    <property type="evidence" value="ECO:0007669"/>
    <property type="project" value="InterPro"/>
</dbReference>
<feature type="region of interest" description="Disordered" evidence="2">
    <location>
        <begin position="466"/>
        <end position="512"/>
    </location>
</feature>
<feature type="compositionally biased region" description="Basic residues" evidence="2">
    <location>
        <begin position="376"/>
        <end position="388"/>
    </location>
</feature>
<name>A0A6G1AZY4_CROCR</name>
<dbReference type="InterPro" id="IPR046468">
    <property type="entry name" value="Spt20-like_SEP"/>
</dbReference>
<dbReference type="GO" id="GO:0000124">
    <property type="term" value="C:SAGA complex"/>
    <property type="evidence" value="ECO:0007669"/>
    <property type="project" value="InterPro"/>
</dbReference>
<gene>
    <name evidence="4" type="primary">Supt20h_2</name>
    <name evidence="4" type="ORF">FOF47_R09022</name>
</gene>
<feature type="compositionally biased region" description="Low complexity" evidence="2">
    <location>
        <begin position="434"/>
        <end position="444"/>
    </location>
</feature>
<feature type="non-terminal residue" evidence="4">
    <location>
        <position position="1"/>
    </location>
</feature>
<evidence type="ECO:0000313" key="5">
    <source>
        <dbReference type="Proteomes" id="UP000475037"/>
    </source>
</evidence>
<proteinExistence type="inferred from homology"/>
<evidence type="ECO:0000313" key="4">
    <source>
        <dbReference type="EMBL" id="KAF0881041.1"/>
    </source>
</evidence>
<feature type="region of interest" description="Disordered" evidence="2">
    <location>
        <begin position="430"/>
        <end position="450"/>
    </location>
</feature>
<evidence type="ECO:0000259" key="3">
    <source>
        <dbReference type="Pfam" id="PF12090"/>
    </source>
</evidence>
<sequence length="825" mass="89536">FPFSLGPPLCPTMQRSLEQALERAEYVIASAQQRPPKRKGSSSGEGSLYEKLYDLYVEECGKEPEAAEELRSNVNLLEKLVRREWLPRLVVNLYQGKEGYSLMLEGKKGSYSETIRLPYEQKELLQYLDAEELPPALVDLLEKCQVNFFHSGCVVAQVRDYRQCSREPPGYESRHVLLRPTMQTLVCDVQSMASDHPTWTQEDRLLLESQLILATAEPLCLDPSVSVACTANRLLYNKQKMNTRPMKRSFQRYSAPSLHLQEELSHCPPPPELRVLTYKKSKESKTSKNCDFVSSKVGNYVDTWKQRPCDLAIPSEVDVQKYAKEEKSVEYDDSQPTVWPIYKANDNSEFGYESGNESPTTKPAFMQSLNDPLISGKRRVRKKIRHKRQETPPHSSTCDHSNSVLPGSKTDAGGEVIQSEVLVQEKAKHLVTMSHSSSGSASLSQLPPGKETELPEIVSVQSSILGKGISHPSPSIKPLSSSGESRSGNRFTPWQGSSSLNSPFPSAATKPPSLSQKFAVEVNQISTFPVATVSTTSSLQSPLATEVIANSQKSFVEVKQVSELPVTTLTTTSSSQRTLTTPVTVNFQKPSAEVIPVSILPAATLSTTSSPQGTLATKVTASSAGPNIIKVVGPVCGAQALVTGSSPGQGSTAGATAPTGINPSNLPLGSWPQNAVPAVLQVPSQVHVQFLLNDVPSIRPVTVLQLPQGSVLFNTQEQPQQQWLYQLIPQQLQQPTASSQQPAASHPQQPVSQGSSAQGPTSQRTALSTPQAGILNLAGAGSLLQPQAAVLSPLGCVDSQRQPGQSGPQHTVQLPPASQLQPQQQ</sequence>
<feature type="region of interest" description="Disordered" evidence="2">
    <location>
        <begin position="795"/>
        <end position="825"/>
    </location>
</feature>
<evidence type="ECO:0000256" key="1">
    <source>
        <dbReference type="ARBA" id="ARBA00009112"/>
    </source>
</evidence>
<dbReference type="PANTHER" id="PTHR13526:SF16">
    <property type="entry name" value="SPT20-LIKE SEP DOMAIN-CONTAINING PROTEIN"/>
    <property type="match status" value="1"/>
</dbReference>
<feature type="region of interest" description="Disordered" evidence="2">
    <location>
        <begin position="734"/>
        <end position="767"/>
    </location>
</feature>
<feature type="compositionally biased region" description="Polar residues" evidence="2">
    <location>
        <begin position="478"/>
        <end position="504"/>
    </location>
</feature>
<feature type="domain" description="Spt20-like SEP" evidence="3">
    <location>
        <begin position="87"/>
        <end position="229"/>
    </location>
</feature>
<feature type="compositionally biased region" description="Polar residues" evidence="2">
    <location>
        <begin position="392"/>
        <end position="405"/>
    </location>
</feature>
<keyword evidence="5" id="KW-1185">Reference proteome</keyword>
<comment type="similarity">
    <text evidence="1">Belongs to the SPT20 family.</text>
</comment>
<dbReference type="PANTHER" id="PTHR13526">
    <property type="entry name" value="TRANSCRIPTION FACTOR SPT20 HOMOLOG"/>
    <property type="match status" value="1"/>
</dbReference>
<comment type="caution">
    <text evidence="4">The sequence shown here is derived from an EMBL/GenBank/DDBJ whole genome shotgun (WGS) entry which is preliminary data.</text>
</comment>
<feature type="compositionally biased region" description="Polar residues" evidence="2">
    <location>
        <begin position="799"/>
        <end position="812"/>
    </location>
</feature>
<dbReference type="InterPro" id="IPR021950">
    <property type="entry name" value="Spt20"/>
</dbReference>
<feature type="compositionally biased region" description="Low complexity" evidence="2">
    <location>
        <begin position="734"/>
        <end position="753"/>
    </location>
</feature>
<feature type="compositionally biased region" description="Polar residues" evidence="2">
    <location>
        <begin position="754"/>
        <end position="767"/>
    </location>
</feature>
<reference evidence="4 5" key="1">
    <citation type="submission" date="2019-11" db="EMBL/GenBank/DDBJ databases">
        <authorList>
            <person name="Yang C."/>
            <person name="Li F."/>
        </authorList>
    </citation>
    <scope>NUCLEOTIDE SEQUENCE [LARGE SCALE GENOMIC DNA]</scope>
    <source>
        <strain evidence="4">KB4526</strain>
        <tissue evidence="4">Muscle</tissue>
    </source>
</reference>
<organism evidence="4 5">
    <name type="scientific">Crocuta crocuta</name>
    <name type="common">Spotted hyena</name>
    <dbReference type="NCBI Taxonomy" id="9678"/>
    <lineage>
        <taxon>Eukaryota</taxon>
        <taxon>Metazoa</taxon>
        <taxon>Chordata</taxon>
        <taxon>Craniata</taxon>
        <taxon>Vertebrata</taxon>
        <taxon>Euteleostomi</taxon>
        <taxon>Mammalia</taxon>
        <taxon>Eutheria</taxon>
        <taxon>Laurasiatheria</taxon>
        <taxon>Carnivora</taxon>
        <taxon>Feliformia</taxon>
        <taxon>Hyaenidae</taxon>
        <taxon>Crocuta</taxon>
    </lineage>
</organism>
<dbReference type="Pfam" id="PF12090">
    <property type="entry name" value="Spt20_SEP"/>
    <property type="match status" value="1"/>
</dbReference>
<dbReference type="EMBL" id="VOAJ01002893">
    <property type="protein sequence ID" value="KAF0881041.1"/>
    <property type="molecule type" value="Genomic_DNA"/>
</dbReference>
<accession>A0A6G1AZY4</accession>
<feature type="compositionally biased region" description="Low complexity" evidence="2">
    <location>
        <begin position="813"/>
        <end position="825"/>
    </location>
</feature>
<dbReference type="AlphaFoldDB" id="A0A6G1AZY4"/>
<evidence type="ECO:0000256" key="2">
    <source>
        <dbReference type="SAM" id="MobiDB-lite"/>
    </source>
</evidence>
<dbReference type="GO" id="GO:0006357">
    <property type="term" value="P:regulation of transcription by RNA polymerase II"/>
    <property type="evidence" value="ECO:0007669"/>
    <property type="project" value="TreeGrafter"/>
</dbReference>
<feature type="region of interest" description="Disordered" evidence="2">
    <location>
        <begin position="375"/>
        <end position="412"/>
    </location>
</feature>
<protein>
    <submittedName>
        <fullName evidence="4">SP20H factor</fullName>
    </submittedName>
</protein>
<feature type="non-terminal residue" evidence="4">
    <location>
        <position position="825"/>
    </location>
</feature>